<keyword evidence="9" id="KW-0739">Sodium transport</keyword>
<keyword evidence="6" id="KW-0769">Symport</keyword>
<feature type="transmembrane region" description="Helical" evidence="11">
    <location>
        <begin position="182"/>
        <end position="200"/>
    </location>
</feature>
<feature type="transmembrane region" description="Helical" evidence="11">
    <location>
        <begin position="439"/>
        <end position="467"/>
    </location>
</feature>
<dbReference type="PANTHER" id="PTHR48086">
    <property type="entry name" value="SODIUM/PROLINE SYMPORTER-RELATED"/>
    <property type="match status" value="1"/>
</dbReference>
<gene>
    <name evidence="12" type="ORF">FHD67_01130</name>
</gene>
<dbReference type="Proteomes" id="UP000304880">
    <property type="component" value="Unassembled WGS sequence"/>
</dbReference>
<evidence type="ECO:0000256" key="1">
    <source>
        <dbReference type="ARBA" id="ARBA00004141"/>
    </source>
</evidence>
<dbReference type="InterPro" id="IPR050277">
    <property type="entry name" value="Sodium:Solute_Symporter"/>
</dbReference>
<keyword evidence="3" id="KW-0813">Transport</keyword>
<feature type="transmembrane region" description="Helical" evidence="11">
    <location>
        <begin position="281"/>
        <end position="302"/>
    </location>
</feature>
<evidence type="ECO:0000256" key="10">
    <source>
        <dbReference type="RuleBase" id="RU362091"/>
    </source>
</evidence>
<evidence type="ECO:0000256" key="9">
    <source>
        <dbReference type="ARBA" id="ARBA00023201"/>
    </source>
</evidence>
<dbReference type="InterPro" id="IPR001734">
    <property type="entry name" value="Na/solute_symporter"/>
</dbReference>
<evidence type="ECO:0000256" key="7">
    <source>
        <dbReference type="ARBA" id="ARBA00022989"/>
    </source>
</evidence>
<evidence type="ECO:0000313" key="12">
    <source>
        <dbReference type="EMBL" id="TNH41029.1"/>
    </source>
</evidence>
<feature type="transmembrane region" description="Helical" evidence="11">
    <location>
        <begin position="153"/>
        <end position="170"/>
    </location>
</feature>
<dbReference type="NCBIfam" id="TIGR03648">
    <property type="entry name" value="Na_symport_lg"/>
    <property type="match status" value="1"/>
</dbReference>
<dbReference type="Pfam" id="PF00474">
    <property type="entry name" value="SSF"/>
    <property type="match status" value="2"/>
</dbReference>
<feature type="transmembrane region" description="Helical" evidence="11">
    <location>
        <begin position="511"/>
        <end position="531"/>
    </location>
</feature>
<dbReference type="GO" id="GO:0005886">
    <property type="term" value="C:plasma membrane"/>
    <property type="evidence" value="ECO:0007669"/>
    <property type="project" value="TreeGrafter"/>
</dbReference>
<dbReference type="InterPro" id="IPR038377">
    <property type="entry name" value="Na/Glc_symporter_sf"/>
</dbReference>
<dbReference type="CDD" id="cd11480">
    <property type="entry name" value="SLC5sbd_u4"/>
    <property type="match status" value="1"/>
</dbReference>
<proteinExistence type="inferred from homology"/>
<dbReference type="EMBL" id="VDDC01000002">
    <property type="protein sequence ID" value="TNH41029.1"/>
    <property type="molecule type" value="Genomic_DNA"/>
</dbReference>
<keyword evidence="7 11" id="KW-1133">Transmembrane helix</keyword>
<protein>
    <submittedName>
        <fullName evidence="12">Cation acetate symporter</fullName>
    </submittedName>
</protein>
<feature type="transmembrane region" description="Helical" evidence="11">
    <location>
        <begin position="543"/>
        <end position="561"/>
    </location>
</feature>
<comment type="caution">
    <text evidence="12">The sequence shown here is derived from an EMBL/GenBank/DDBJ whole genome shotgun (WGS) entry which is preliminary data.</text>
</comment>
<accession>A0A5C4RAT3</accession>
<keyword evidence="8 11" id="KW-0472">Membrane</keyword>
<dbReference type="InterPro" id="IPR019899">
    <property type="entry name" value="Na/solute_symporter_VC_2705"/>
</dbReference>
<comment type="subcellular location">
    <subcellularLocation>
        <location evidence="1">Membrane</location>
        <topology evidence="1">Multi-pass membrane protein</topology>
    </subcellularLocation>
</comment>
<dbReference type="RefSeq" id="WP_045999331.1">
    <property type="nucleotide sequence ID" value="NZ_VDDC01000002.1"/>
</dbReference>
<dbReference type="GO" id="GO:0006814">
    <property type="term" value="P:sodium ion transport"/>
    <property type="evidence" value="ECO:0007669"/>
    <property type="project" value="UniProtKB-KW"/>
</dbReference>
<comment type="similarity">
    <text evidence="2 10">Belongs to the sodium:solute symporter (SSF) (TC 2.A.21) family.</text>
</comment>
<keyword evidence="13" id="KW-1185">Reference proteome</keyword>
<feature type="transmembrane region" description="Helical" evidence="11">
    <location>
        <begin position="247"/>
        <end position="269"/>
    </location>
</feature>
<keyword evidence="9" id="KW-0406">Ion transport</keyword>
<feature type="transmembrane region" description="Helical" evidence="11">
    <location>
        <begin position="6"/>
        <end position="25"/>
    </location>
</feature>
<dbReference type="InterPro" id="IPR018212">
    <property type="entry name" value="Na/solute_symporter_CS"/>
</dbReference>
<feature type="transmembrane region" description="Helical" evidence="11">
    <location>
        <begin position="116"/>
        <end position="133"/>
    </location>
</feature>
<dbReference type="GO" id="GO:0015293">
    <property type="term" value="F:symporter activity"/>
    <property type="evidence" value="ECO:0007669"/>
    <property type="project" value="UniProtKB-KW"/>
</dbReference>
<dbReference type="Gene3D" id="1.20.1730.10">
    <property type="entry name" value="Sodium/glucose cotransporter"/>
    <property type="match status" value="1"/>
</dbReference>
<organism evidence="12 13">
    <name type="scientific">Paracoccus haeundaensis</name>
    <dbReference type="NCBI Taxonomy" id="225362"/>
    <lineage>
        <taxon>Bacteria</taxon>
        <taxon>Pseudomonadati</taxon>
        <taxon>Pseudomonadota</taxon>
        <taxon>Alphaproteobacteria</taxon>
        <taxon>Rhodobacterales</taxon>
        <taxon>Paracoccaceae</taxon>
        <taxon>Paracoccus</taxon>
    </lineage>
</organism>
<keyword evidence="5 11" id="KW-0812">Transmembrane</keyword>
<keyword evidence="9" id="KW-0915">Sodium</keyword>
<evidence type="ECO:0000256" key="6">
    <source>
        <dbReference type="ARBA" id="ARBA00022847"/>
    </source>
</evidence>
<name>A0A5C4RAT3_9RHOB</name>
<dbReference type="PROSITE" id="PS00457">
    <property type="entry name" value="NA_SOLUT_SYMP_2"/>
    <property type="match status" value="1"/>
</dbReference>
<evidence type="ECO:0000256" key="11">
    <source>
        <dbReference type="SAM" id="Phobius"/>
    </source>
</evidence>
<feature type="transmembrane region" description="Helical" evidence="11">
    <location>
        <begin position="581"/>
        <end position="605"/>
    </location>
</feature>
<evidence type="ECO:0000256" key="5">
    <source>
        <dbReference type="ARBA" id="ARBA00022692"/>
    </source>
</evidence>
<dbReference type="PANTHER" id="PTHR48086:SF5">
    <property type="entry name" value="NA(+):SOLUTE SYMPORTER (SSF FAMILY)"/>
    <property type="match status" value="1"/>
</dbReference>
<keyword evidence="4" id="KW-1003">Cell membrane</keyword>
<feature type="transmembrane region" description="Helical" evidence="11">
    <location>
        <begin position="77"/>
        <end position="95"/>
    </location>
</feature>
<feature type="transmembrane region" description="Helical" evidence="11">
    <location>
        <begin position="46"/>
        <end position="71"/>
    </location>
</feature>
<evidence type="ECO:0000313" key="13">
    <source>
        <dbReference type="Proteomes" id="UP000304880"/>
    </source>
</evidence>
<evidence type="ECO:0000256" key="4">
    <source>
        <dbReference type="ARBA" id="ARBA00022475"/>
    </source>
</evidence>
<dbReference type="AlphaFoldDB" id="A0A5C4RAT3"/>
<evidence type="ECO:0000256" key="8">
    <source>
        <dbReference type="ARBA" id="ARBA00023136"/>
    </source>
</evidence>
<feature type="transmembrane region" description="Helical" evidence="11">
    <location>
        <begin position="487"/>
        <end position="505"/>
    </location>
</feature>
<sequence>MSQFTLNLLVICASFALYIGIAIYCRAKSTAEFYAANRGVGPVMNGMATAADWMSAASFISMAGLIAFTGYDNSTYLMGWTGGYVLLALLLAPYLRKFGKFTVPEFIGDRFYSRTARIIGVICLLIVSITYVIGQMTGVGVTFSRYLEVSNATGLWIGAALVFCYAVLGGMKGITYTQVAQYVVLIIAYTIPAVFISLQLTGNFLPPLGLFGTHEGSGVAFLAQLDGLVTDLGFRAYTEHHNSTLDMVLFTMALMIGTAGLPHVIIRFFTVPKVSDARKSAGWALVFIALLYTVAPAVGSMARFNLTATMWPGAAQGETFSQPAVSLADIETSEDLAWMRNWQTTGLLNWEDKNGDGLIQYYNDGAAAQATALAAARTSGDQAAIDAAQAAYDARLAETHAALPGAPAVEQNWVGNELTTVNNDIMVLANPEIANLPGWVIAIVAAGGLAAALSTAAGLLLAISGAVSHDLIKGTLRPNISEKGELMAARVSMALSILVATLLGLNPPGFAAQTVALAFGLAASSIFPVLMMGIFSKRVGKEGAIAGMIAGMLSTILYIFAYKGWFFIAGTNMFPDTPDAWLFGISPASFGTVGAVINFAVAFGVSAVSKRPPAHVQELVESIRVPRGAGGAVAH</sequence>
<dbReference type="PROSITE" id="PS50283">
    <property type="entry name" value="NA_SOLUT_SYMP_3"/>
    <property type="match status" value="1"/>
</dbReference>
<evidence type="ECO:0000256" key="2">
    <source>
        <dbReference type="ARBA" id="ARBA00006434"/>
    </source>
</evidence>
<dbReference type="GO" id="GO:0046942">
    <property type="term" value="P:carboxylic acid transport"/>
    <property type="evidence" value="ECO:0007669"/>
    <property type="project" value="UniProtKB-ARBA"/>
</dbReference>
<reference evidence="12 13" key="1">
    <citation type="submission" date="2019-06" db="EMBL/GenBank/DDBJ databases">
        <authorList>
            <person name="Li J."/>
        </authorList>
    </citation>
    <scope>NUCLEOTIDE SEQUENCE [LARGE SCALE GENOMIC DNA]</scope>
    <source>
        <strain evidence="12 13">CGMCC 1.8012</strain>
    </source>
</reference>
<evidence type="ECO:0000256" key="3">
    <source>
        <dbReference type="ARBA" id="ARBA00022448"/>
    </source>
</evidence>